<reference evidence="6 7" key="1">
    <citation type="submission" date="2025-05" db="UniProtKB">
        <authorList>
            <consortium name="RefSeq"/>
        </authorList>
    </citation>
    <scope>IDENTIFICATION</scope>
    <source>
        <tissue evidence="6 7">Muscle</tissue>
    </source>
</reference>
<dbReference type="NCBIfam" id="NF009725">
    <property type="entry name" value="PRK13252.1"/>
    <property type="match status" value="1"/>
</dbReference>
<organism evidence="5 6">
    <name type="scientific">Limulus polyphemus</name>
    <name type="common">Atlantic horseshoe crab</name>
    <dbReference type="NCBI Taxonomy" id="6850"/>
    <lineage>
        <taxon>Eukaryota</taxon>
        <taxon>Metazoa</taxon>
        <taxon>Ecdysozoa</taxon>
        <taxon>Arthropoda</taxon>
        <taxon>Chelicerata</taxon>
        <taxon>Merostomata</taxon>
        <taxon>Xiphosura</taxon>
        <taxon>Limulidae</taxon>
        <taxon>Limulus</taxon>
    </lineage>
</organism>
<name>A0ABM1BKM6_LIMPO</name>
<protein>
    <submittedName>
        <fullName evidence="6 7">4-trimethylaminobutyraldehyde dehydrogenase-like</fullName>
    </submittedName>
</protein>
<dbReference type="RefSeq" id="XP_013783883.1">
    <property type="nucleotide sequence ID" value="XM_013928429.2"/>
</dbReference>
<dbReference type="CDD" id="cd07090">
    <property type="entry name" value="ALDH_F9_TMBADH"/>
    <property type="match status" value="1"/>
</dbReference>
<evidence type="ECO:0000256" key="2">
    <source>
        <dbReference type="PROSITE-ProRule" id="PRU10007"/>
    </source>
</evidence>
<evidence type="ECO:0000313" key="7">
    <source>
        <dbReference type="RefSeq" id="XP_022252042.1"/>
    </source>
</evidence>
<accession>A0ABM1BKM6</accession>
<dbReference type="RefSeq" id="XP_022252043.1">
    <property type="nucleotide sequence ID" value="XM_022396335.1"/>
</dbReference>
<keyword evidence="5" id="KW-1185">Reference proteome</keyword>
<proteinExistence type="inferred from homology"/>
<evidence type="ECO:0000256" key="1">
    <source>
        <dbReference type="ARBA" id="ARBA00023002"/>
    </source>
</evidence>
<dbReference type="Proteomes" id="UP000694941">
    <property type="component" value="Unplaced"/>
</dbReference>
<comment type="similarity">
    <text evidence="3">Belongs to the aldehyde dehydrogenase family.</text>
</comment>
<dbReference type="InterPro" id="IPR016162">
    <property type="entry name" value="Ald_DH_N"/>
</dbReference>
<dbReference type="RefSeq" id="XP_022252042.1">
    <property type="nucleotide sequence ID" value="XM_022396334.1"/>
</dbReference>
<dbReference type="Gene3D" id="3.40.309.10">
    <property type="entry name" value="Aldehyde Dehydrogenase, Chain A, domain 2"/>
    <property type="match status" value="1"/>
</dbReference>
<evidence type="ECO:0000256" key="3">
    <source>
        <dbReference type="RuleBase" id="RU003345"/>
    </source>
</evidence>
<dbReference type="RefSeq" id="XP_022252044.1">
    <property type="nucleotide sequence ID" value="XM_022396336.1"/>
</dbReference>
<evidence type="ECO:0000259" key="4">
    <source>
        <dbReference type="Pfam" id="PF00171"/>
    </source>
</evidence>
<dbReference type="PANTHER" id="PTHR11699">
    <property type="entry name" value="ALDEHYDE DEHYDROGENASE-RELATED"/>
    <property type="match status" value="1"/>
</dbReference>
<evidence type="ECO:0000313" key="8">
    <source>
        <dbReference type="RefSeq" id="XP_022252043.1"/>
    </source>
</evidence>
<dbReference type="InterPro" id="IPR016163">
    <property type="entry name" value="Ald_DH_C"/>
</dbReference>
<dbReference type="SUPFAM" id="SSF53720">
    <property type="entry name" value="ALDH-like"/>
    <property type="match status" value="1"/>
</dbReference>
<dbReference type="Pfam" id="PF00171">
    <property type="entry name" value="Aldedh"/>
    <property type="match status" value="1"/>
</dbReference>
<dbReference type="PROSITE" id="PS00070">
    <property type="entry name" value="ALDEHYDE_DEHYDR_CYS"/>
    <property type="match status" value="1"/>
</dbReference>
<dbReference type="InterPro" id="IPR016161">
    <property type="entry name" value="Ald_DH/histidinol_DH"/>
</dbReference>
<dbReference type="InterPro" id="IPR016160">
    <property type="entry name" value="Ald_DH_CS_CYS"/>
</dbReference>
<gene>
    <name evidence="6 7 8 9" type="primary">LOC106468030</name>
</gene>
<dbReference type="Gene3D" id="3.40.605.10">
    <property type="entry name" value="Aldehyde Dehydrogenase, Chain A, domain 1"/>
    <property type="match status" value="1"/>
</dbReference>
<feature type="domain" description="Aldehyde dehydrogenase" evidence="4">
    <location>
        <begin position="46"/>
        <end position="504"/>
    </location>
</feature>
<dbReference type="PROSITE" id="PS00687">
    <property type="entry name" value="ALDEHYDE_DEHYDR_GLU"/>
    <property type="match status" value="1"/>
</dbReference>
<dbReference type="GeneID" id="106468030"/>
<evidence type="ECO:0000313" key="6">
    <source>
        <dbReference type="RefSeq" id="XP_013783883.1"/>
    </source>
</evidence>
<feature type="active site" evidence="2">
    <location>
        <position position="275"/>
    </location>
</feature>
<sequence>MFRLGFSSFLILSRQHIKIMKQGLTTTALQGPFNYINGERVTSVDSTHDIKVSKPATGEVLCTIPNSGQQDVDKAVQAARAAFAQWSALGGLERGRFLISAAQKVRERLEELAKLEVLDTGKPVWEARVDLSGCADYLEYYGGVASTVGGLHYQLPGGNFAVVRREPLGVVGGIGAWNYPFQTISWKAAPALACGNTFVYKPSQFTPVTSVVFGEILTEVGVPPGVVNVIQGAGSTGEALCQHPGVAKISFTGSVPTGQKIMKACADGMKRVTLELGGKSPMLVFADTDLTEAVKATMLGNFLTQGQVCSNCTRVFVERPILKDFQEKLVTACEKMVIGDPFDNETTVGATITLEHAEKVLHYIDEAKKQGARLLCGGKRINPSDTKLAGGYYLSPCVLTDCHDDMTCVKEEIFGSVVTILAFDTEEEAIARANSTPFGLAAGVMTKDLQRAHRVSAQLQAGIVWINNCNVFPPEVPFGGYKMSGFGRENGLAALNDYTQLKTVYTEMSSKIDCPIYKE</sequence>
<dbReference type="InterPro" id="IPR015590">
    <property type="entry name" value="Aldehyde_DH_dom"/>
</dbReference>
<evidence type="ECO:0000313" key="5">
    <source>
        <dbReference type="Proteomes" id="UP000694941"/>
    </source>
</evidence>
<evidence type="ECO:0000313" key="9">
    <source>
        <dbReference type="RefSeq" id="XP_022252044.1"/>
    </source>
</evidence>
<dbReference type="InterPro" id="IPR029510">
    <property type="entry name" value="Ald_DH_CS_GLU"/>
</dbReference>
<keyword evidence="1 3" id="KW-0560">Oxidoreductase</keyword>